<feature type="domain" description="VASt" evidence="4">
    <location>
        <begin position="1"/>
        <end position="87"/>
    </location>
</feature>
<evidence type="ECO:0000256" key="2">
    <source>
        <dbReference type="ARBA" id="ARBA00023136"/>
    </source>
</evidence>
<dbReference type="AlphaFoldDB" id="A0AAD7CUK9"/>
<dbReference type="InterPro" id="IPR031968">
    <property type="entry name" value="VASt"/>
</dbReference>
<comment type="subcellular location">
    <subcellularLocation>
        <location evidence="1">Membrane</location>
    </subcellularLocation>
</comment>
<feature type="region of interest" description="Disordered" evidence="3">
    <location>
        <begin position="101"/>
        <end position="121"/>
    </location>
</feature>
<dbReference type="PROSITE" id="PS51778">
    <property type="entry name" value="VAST"/>
    <property type="match status" value="1"/>
</dbReference>
<accession>A0AAD7CUK9</accession>
<evidence type="ECO:0000256" key="1">
    <source>
        <dbReference type="ARBA" id="ARBA00004370"/>
    </source>
</evidence>
<comment type="caution">
    <text evidence="5">The sequence shown here is derived from an EMBL/GenBank/DDBJ whole genome shotgun (WGS) entry which is preliminary data.</text>
</comment>
<sequence>MGPRQTKCEIREETVHVDFDDYVSTLTTTRTPDVPGGGIFAIVVTTQVDWTGRSFIKGLINSSALDGQKVYHTELEKAMRAYIQEHQSEFILEGMAPPEIEPPVDVAPLDPPSEKKGEQKRNRRGCIADFWESSTSTTILYALIGVLVVSNVWTYVRVGSTVDGVGRKMKEPAKVGSLEVNVGGSCQSGCC</sequence>
<dbReference type="Proteomes" id="UP001221757">
    <property type="component" value="Unassembled WGS sequence"/>
</dbReference>
<organism evidence="5 6">
    <name type="scientific">Mycena rosella</name>
    <name type="common">Pink bonnet</name>
    <name type="synonym">Agaricus rosellus</name>
    <dbReference type="NCBI Taxonomy" id="1033263"/>
    <lineage>
        <taxon>Eukaryota</taxon>
        <taxon>Fungi</taxon>
        <taxon>Dikarya</taxon>
        <taxon>Basidiomycota</taxon>
        <taxon>Agaricomycotina</taxon>
        <taxon>Agaricomycetes</taxon>
        <taxon>Agaricomycetidae</taxon>
        <taxon>Agaricales</taxon>
        <taxon>Marasmiineae</taxon>
        <taxon>Mycenaceae</taxon>
        <taxon>Mycena</taxon>
    </lineage>
</organism>
<evidence type="ECO:0000313" key="5">
    <source>
        <dbReference type="EMBL" id="KAJ7664732.1"/>
    </source>
</evidence>
<dbReference type="Pfam" id="PF16016">
    <property type="entry name" value="VASt"/>
    <property type="match status" value="1"/>
</dbReference>
<keyword evidence="6" id="KW-1185">Reference proteome</keyword>
<reference evidence="5" key="1">
    <citation type="submission" date="2023-03" db="EMBL/GenBank/DDBJ databases">
        <title>Massive genome expansion in bonnet fungi (Mycena s.s.) driven by repeated elements and novel gene families across ecological guilds.</title>
        <authorList>
            <consortium name="Lawrence Berkeley National Laboratory"/>
            <person name="Harder C.B."/>
            <person name="Miyauchi S."/>
            <person name="Viragh M."/>
            <person name="Kuo A."/>
            <person name="Thoen E."/>
            <person name="Andreopoulos B."/>
            <person name="Lu D."/>
            <person name="Skrede I."/>
            <person name="Drula E."/>
            <person name="Henrissat B."/>
            <person name="Morin E."/>
            <person name="Kohler A."/>
            <person name="Barry K."/>
            <person name="LaButti K."/>
            <person name="Morin E."/>
            <person name="Salamov A."/>
            <person name="Lipzen A."/>
            <person name="Mereny Z."/>
            <person name="Hegedus B."/>
            <person name="Baldrian P."/>
            <person name="Stursova M."/>
            <person name="Weitz H."/>
            <person name="Taylor A."/>
            <person name="Grigoriev I.V."/>
            <person name="Nagy L.G."/>
            <person name="Martin F."/>
            <person name="Kauserud H."/>
        </authorList>
    </citation>
    <scope>NUCLEOTIDE SEQUENCE</scope>
    <source>
        <strain evidence="5">CBHHK067</strain>
    </source>
</reference>
<name>A0AAD7CUK9_MYCRO</name>
<evidence type="ECO:0000313" key="6">
    <source>
        <dbReference type="Proteomes" id="UP001221757"/>
    </source>
</evidence>
<protein>
    <recommendedName>
        <fullName evidence="4">VASt domain-containing protein</fullName>
    </recommendedName>
</protein>
<evidence type="ECO:0000256" key="3">
    <source>
        <dbReference type="SAM" id="MobiDB-lite"/>
    </source>
</evidence>
<dbReference type="GO" id="GO:0016020">
    <property type="term" value="C:membrane"/>
    <property type="evidence" value="ECO:0007669"/>
    <property type="project" value="UniProtKB-SubCell"/>
</dbReference>
<gene>
    <name evidence="5" type="ORF">B0H17DRAFT_1091778</name>
</gene>
<proteinExistence type="predicted"/>
<keyword evidence="2" id="KW-0472">Membrane</keyword>
<evidence type="ECO:0000259" key="4">
    <source>
        <dbReference type="PROSITE" id="PS51778"/>
    </source>
</evidence>
<dbReference type="EMBL" id="JARKIE010000222">
    <property type="protein sequence ID" value="KAJ7664732.1"/>
    <property type="molecule type" value="Genomic_DNA"/>
</dbReference>